<dbReference type="AlphaFoldDB" id="A0A9D9NJ78"/>
<evidence type="ECO:0000313" key="2">
    <source>
        <dbReference type="Proteomes" id="UP000823598"/>
    </source>
</evidence>
<dbReference type="InterPro" id="IPR042278">
    <property type="entry name" value="Mfa-like_1_N"/>
</dbReference>
<protein>
    <submittedName>
        <fullName evidence="1">Fimbrillin family protein</fullName>
    </submittedName>
</protein>
<sequence>MKKIISGIAVLMLLVSCSKEEVIDVNHDGDEITFDVVTNSATRAADVYCNNNMPKEFYVSAISDGMSYIDEDHIANENGSWVNKSGVRYWPETAVDFYAYYNDNNSYSWSVENQKAVAKFVDFTVNDNVADQQDLIYAVKTSQSKPGENDANTPVALNFRHALSQIVFQAKNTNANLYVEISGVDVVNVGNTNTFTFPSVDTDNNIVDHTGATADYAGVDGWGTWAELTSGTASYAVAFDAVAVKGDNTVVALTTTDDSEKPGEYNANTMLLLPQTTTAWDAESKLGDTTGSYFLVNCIIKNVKDGSGVAGDEDVYLWGAANAPKKLAIPVAFNWEQGKKYIYTLVFGEGNGGYEPDPEDPTPDPVLVPITFTVTVDDFVTPPATEVESDK</sequence>
<organism evidence="1 2">
    <name type="scientific">Candidatus Limisoma faecipullorum</name>
    <dbReference type="NCBI Taxonomy" id="2840854"/>
    <lineage>
        <taxon>Bacteria</taxon>
        <taxon>Pseudomonadati</taxon>
        <taxon>Bacteroidota</taxon>
        <taxon>Bacteroidia</taxon>
        <taxon>Bacteroidales</taxon>
        <taxon>Candidatus Limisoma</taxon>
    </lineage>
</organism>
<dbReference type="InterPro" id="IPR025049">
    <property type="entry name" value="Mfa-like_1"/>
</dbReference>
<proteinExistence type="predicted"/>
<gene>
    <name evidence="1" type="ORF">IAB88_02210</name>
</gene>
<comment type="caution">
    <text evidence="1">The sequence shown here is derived from an EMBL/GenBank/DDBJ whole genome shotgun (WGS) entry which is preliminary data.</text>
</comment>
<evidence type="ECO:0000313" key="1">
    <source>
        <dbReference type="EMBL" id="MBO8475789.1"/>
    </source>
</evidence>
<dbReference type="Proteomes" id="UP000823598">
    <property type="component" value="Unassembled WGS sequence"/>
</dbReference>
<dbReference type="PROSITE" id="PS51257">
    <property type="entry name" value="PROKAR_LIPOPROTEIN"/>
    <property type="match status" value="1"/>
</dbReference>
<name>A0A9D9NJ78_9BACT</name>
<dbReference type="Gene3D" id="2.60.40.2620">
    <property type="entry name" value="Fimbrillin-like"/>
    <property type="match status" value="1"/>
</dbReference>
<reference evidence="1" key="1">
    <citation type="submission" date="2020-10" db="EMBL/GenBank/DDBJ databases">
        <authorList>
            <person name="Gilroy R."/>
        </authorList>
    </citation>
    <scope>NUCLEOTIDE SEQUENCE</scope>
    <source>
        <strain evidence="1">6919</strain>
    </source>
</reference>
<dbReference type="Pfam" id="PF13149">
    <property type="entry name" value="Mfa_like_1"/>
    <property type="match status" value="1"/>
</dbReference>
<accession>A0A9D9NJ78</accession>
<reference evidence="1" key="2">
    <citation type="journal article" date="2021" name="PeerJ">
        <title>Extensive microbial diversity within the chicken gut microbiome revealed by metagenomics and culture.</title>
        <authorList>
            <person name="Gilroy R."/>
            <person name="Ravi A."/>
            <person name="Getino M."/>
            <person name="Pursley I."/>
            <person name="Horton D.L."/>
            <person name="Alikhan N.F."/>
            <person name="Baker D."/>
            <person name="Gharbi K."/>
            <person name="Hall N."/>
            <person name="Watson M."/>
            <person name="Adriaenssens E.M."/>
            <person name="Foster-Nyarko E."/>
            <person name="Jarju S."/>
            <person name="Secka A."/>
            <person name="Antonio M."/>
            <person name="Oren A."/>
            <person name="Chaudhuri R.R."/>
            <person name="La Ragione R."/>
            <person name="Hildebrand F."/>
            <person name="Pallen M.J."/>
        </authorList>
    </citation>
    <scope>NUCLEOTIDE SEQUENCE</scope>
    <source>
        <strain evidence="1">6919</strain>
    </source>
</reference>
<dbReference type="EMBL" id="JADIMC010000029">
    <property type="protein sequence ID" value="MBO8475789.1"/>
    <property type="molecule type" value="Genomic_DNA"/>
</dbReference>
<dbReference type="CDD" id="cd13120">
    <property type="entry name" value="BF2867_like_N"/>
    <property type="match status" value="1"/>
</dbReference>